<dbReference type="InterPro" id="IPR036390">
    <property type="entry name" value="WH_DNA-bd_sf"/>
</dbReference>
<dbReference type="InterPro" id="IPR036388">
    <property type="entry name" value="WH-like_DNA-bd_sf"/>
</dbReference>
<keyword evidence="2" id="KW-1185">Reference proteome</keyword>
<accession>A0A6B0GV83</accession>
<organism evidence="1 2">
    <name type="scientific">Halomarina oriensis</name>
    <dbReference type="NCBI Taxonomy" id="671145"/>
    <lineage>
        <taxon>Archaea</taxon>
        <taxon>Methanobacteriati</taxon>
        <taxon>Methanobacteriota</taxon>
        <taxon>Stenosarchaea group</taxon>
        <taxon>Halobacteria</taxon>
        <taxon>Halobacteriales</taxon>
        <taxon>Natronomonadaceae</taxon>
        <taxon>Halomarina</taxon>
    </lineage>
</organism>
<evidence type="ECO:0000313" key="2">
    <source>
        <dbReference type="Proteomes" id="UP000451471"/>
    </source>
</evidence>
<name>A0A6B0GV83_9EURY</name>
<dbReference type="AlphaFoldDB" id="A0A6B0GV83"/>
<sequence>MSTTPPPGLSTAERFCWAVIDYDGRADRRTLRRRTAISPNTLDSALQTLVERDLVTTRPDPEDARRTIYEVQ</sequence>
<protein>
    <submittedName>
        <fullName evidence="1">MarR family transcriptional regulator</fullName>
    </submittedName>
</protein>
<dbReference type="Gene3D" id="1.10.10.10">
    <property type="entry name" value="Winged helix-like DNA-binding domain superfamily/Winged helix DNA-binding domain"/>
    <property type="match status" value="1"/>
</dbReference>
<dbReference type="EMBL" id="WSZK01000036">
    <property type="protein sequence ID" value="MWG36493.1"/>
    <property type="molecule type" value="Genomic_DNA"/>
</dbReference>
<comment type="caution">
    <text evidence="1">The sequence shown here is derived from an EMBL/GenBank/DDBJ whole genome shotgun (WGS) entry which is preliminary data.</text>
</comment>
<dbReference type="Proteomes" id="UP000451471">
    <property type="component" value="Unassembled WGS sequence"/>
</dbReference>
<proteinExistence type="predicted"/>
<evidence type="ECO:0000313" key="1">
    <source>
        <dbReference type="EMBL" id="MWG36493.1"/>
    </source>
</evidence>
<reference evidence="1 2" key="1">
    <citation type="submission" date="2019-12" db="EMBL/GenBank/DDBJ databases">
        <title>Halocatena pleomorpha gen. nov. sp. nov., an extremely halophilic archaeon of family Halobacteriaceae isolated from saltpan soil.</title>
        <authorList>
            <person name="Pal Y."/>
            <person name="Verma A."/>
            <person name="Krishnamurthi S."/>
            <person name="Kumar P."/>
        </authorList>
    </citation>
    <scope>NUCLEOTIDE SEQUENCE [LARGE SCALE GENOMIC DNA]</scope>
    <source>
        <strain evidence="1 2">JCM 16495</strain>
    </source>
</reference>
<dbReference type="SUPFAM" id="SSF46785">
    <property type="entry name" value="Winged helix' DNA-binding domain"/>
    <property type="match status" value="1"/>
</dbReference>
<dbReference type="RefSeq" id="WP_158206149.1">
    <property type="nucleotide sequence ID" value="NZ_WSZK01000036.1"/>
</dbReference>
<gene>
    <name evidence="1" type="ORF">GQS65_18720</name>
</gene>